<dbReference type="Proteomes" id="UP000294739">
    <property type="component" value="Unassembled WGS sequence"/>
</dbReference>
<sequence length="447" mass="46382">MSASRARVGAWTAPITPAPGHELAGYAARTSGADGAHDELTCRVVVFGHGDATLVLVVLDLLYVPAALAASVRAGVARELAVPAAGVMVAATHTHCGPVVGLGHDALRAELTRTAVSAAAAAGRSAREAELRHVRFDVAGLVHNRRDPAGPLDDTGTALVAVDAAGETVVSLVNLACHPTVLGPGMTSYSRDFPGALCDTVEAACGGRAVFLQGFAGDVNPLIHDQGAADMRLFGRQLGVRAADAILTAARACLPNRTINLSLDRELPVRLDRRHTTVDVDAVGAGLDEVAVEAKPSVAPERIRQELAAARAAVDEAPTDAARDRVAATAQAWWIEDLLAGRPSYLCVDFPPPEGATLPVQVFTLGGRFHIVALPGEPLTASADLLRRELGEQLLLVGYANGAASYLPELGEFARSGYEVGSTRYAPGTVERLTAAALTLARGDDAR</sequence>
<dbReference type="RefSeq" id="WP_131897252.1">
    <property type="nucleotide sequence ID" value="NZ_SMKZ01000027.1"/>
</dbReference>
<dbReference type="InParanoid" id="A0A4R5D6C6"/>
<evidence type="ECO:0000313" key="2">
    <source>
        <dbReference type="Proteomes" id="UP000294739"/>
    </source>
</evidence>
<dbReference type="EMBL" id="SMKZ01000027">
    <property type="protein sequence ID" value="TDE08127.1"/>
    <property type="molecule type" value="Genomic_DNA"/>
</dbReference>
<name>A0A4R5D6C6_9ACTN</name>
<comment type="caution">
    <text evidence="1">The sequence shown here is derived from an EMBL/GenBank/DDBJ whole genome shotgun (WGS) entry which is preliminary data.</text>
</comment>
<evidence type="ECO:0008006" key="3">
    <source>
        <dbReference type="Google" id="ProtNLM"/>
    </source>
</evidence>
<dbReference type="FunCoup" id="A0A4R5D6C6">
    <property type="interactions" value="86"/>
</dbReference>
<organism evidence="1 2">
    <name type="scientific">Jiangella asiatica</name>
    <dbReference type="NCBI Taxonomy" id="2530372"/>
    <lineage>
        <taxon>Bacteria</taxon>
        <taxon>Bacillati</taxon>
        <taxon>Actinomycetota</taxon>
        <taxon>Actinomycetes</taxon>
        <taxon>Jiangellales</taxon>
        <taxon>Jiangellaceae</taxon>
        <taxon>Jiangella</taxon>
    </lineage>
</organism>
<gene>
    <name evidence="1" type="ORF">E1269_18645</name>
</gene>
<reference evidence="1 2" key="1">
    <citation type="submission" date="2019-03" db="EMBL/GenBank/DDBJ databases">
        <title>Draft genome sequences of novel Actinobacteria.</title>
        <authorList>
            <person name="Sahin N."/>
            <person name="Ay H."/>
            <person name="Saygin H."/>
        </authorList>
    </citation>
    <scope>NUCLEOTIDE SEQUENCE [LARGE SCALE GENOMIC DNA]</scope>
    <source>
        <strain evidence="1 2">5K138</strain>
    </source>
</reference>
<proteinExistence type="predicted"/>
<accession>A0A4R5D6C6</accession>
<evidence type="ECO:0000313" key="1">
    <source>
        <dbReference type="EMBL" id="TDE08127.1"/>
    </source>
</evidence>
<dbReference type="OrthoDB" id="622550at2"/>
<protein>
    <recommendedName>
        <fullName evidence="3">Neutral/alkaline non-lysosomal ceramidase N-terminal domain-containing protein</fullName>
    </recommendedName>
</protein>
<dbReference type="AlphaFoldDB" id="A0A4R5D6C6"/>
<keyword evidence="2" id="KW-1185">Reference proteome</keyword>